<sequence>MEPSHQVTDTCLSPLDWLMPRYYMPQIYCFPSGNPGLCESLQHGLAGLVAEVPFLLSGVVSQEHPLGSVALSNPYRTASDIFSWQDLSEKLDYESLKKDHFPLSIFNDNAVIVPNTLKRPLPTPAPVFWSRLTLVRGGAFLYVGLHHAVSDMIGFGSLVKIWSAHCRDGASTAAGFDRTWLDRSPLCNIAPSTPVGPVPAVIPDGLFYEDVSVSALVSPGEGPPQPVPEFTAAIFYFAPEGLERLKRAAVDHLPILGESGVPWVSTSDVLTALLWSAIVWAEQDFSPTIDRNVPSHMAFPVNIRSLWTPALPPDYVGAACGRASAAAPTGDLLLLSAPEAKHEGGEGSNDLGPSKARLMAKVSVAVRAAIANMSEEKMRTAIAFTAAQPDLSRITQRPTRAPMITSWADNPIHDLDWGKTVGRCEAVRFATFPVRVRPIILPRVSARDGGGVEVFLSVDQAEMKRFSESALVKQFGTLRTSVVLGKR</sequence>
<reference evidence="1 2" key="1">
    <citation type="journal article" date="2020" name="Phytopathology">
        <title>Genome Sequence Resources of Colletotrichum truncatum, C. plurivorum, C. musicola, and C. sojae: Four Species Pathogenic to Soybean (Glycine max).</title>
        <authorList>
            <person name="Rogerio F."/>
            <person name="Boufleur T.R."/>
            <person name="Ciampi-Guillardi M."/>
            <person name="Sukno S.A."/>
            <person name="Thon M.R."/>
            <person name="Massola Junior N.S."/>
            <person name="Baroncelli R."/>
        </authorList>
    </citation>
    <scope>NUCLEOTIDE SEQUENCE [LARGE SCALE GENOMIC DNA]</scope>
    <source>
        <strain evidence="1 2">CMES1059</strain>
    </source>
</reference>
<organism evidence="1 2">
    <name type="scientific">Colletotrichum truncatum</name>
    <name type="common">Anthracnose fungus</name>
    <name type="synonym">Colletotrichum capsici</name>
    <dbReference type="NCBI Taxonomy" id="5467"/>
    <lineage>
        <taxon>Eukaryota</taxon>
        <taxon>Fungi</taxon>
        <taxon>Dikarya</taxon>
        <taxon>Ascomycota</taxon>
        <taxon>Pezizomycotina</taxon>
        <taxon>Sordariomycetes</taxon>
        <taxon>Hypocreomycetidae</taxon>
        <taxon>Glomerellales</taxon>
        <taxon>Glomerellaceae</taxon>
        <taxon>Colletotrichum</taxon>
        <taxon>Colletotrichum truncatum species complex</taxon>
    </lineage>
</organism>
<protein>
    <submittedName>
        <fullName evidence="1">Transferase family protein</fullName>
    </submittedName>
</protein>
<gene>
    <name evidence="1" type="ORF">CTRU02_201730</name>
</gene>
<evidence type="ECO:0000313" key="2">
    <source>
        <dbReference type="Proteomes" id="UP000805649"/>
    </source>
</evidence>
<keyword evidence="1" id="KW-0808">Transferase</keyword>
<dbReference type="EMBL" id="VUJX02000001">
    <property type="protein sequence ID" value="KAL0943843.1"/>
    <property type="molecule type" value="Genomic_DNA"/>
</dbReference>
<evidence type="ECO:0000313" key="1">
    <source>
        <dbReference type="EMBL" id="KAL0943843.1"/>
    </source>
</evidence>
<dbReference type="Proteomes" id="UP000805649">
    <property type="component" value="Unassembled WGS sequence"/>
</dbReference>
<name>A0ACC3ZIV7_COLTU</name>
<proteinExistence type="predicted"/>
<comment type="caution">
    <text evidence="1">The sequence shown here is derived from an EMBL/GenBank/DDBJ whole genome shotgun (WGS) entry which is preliminary data.</text>
</comment>
<keyword evidence="2" id="KW-1185">Reference proteome</keyword>
<accession>A0ACC3ZIV7</accession>